<dbReference type="EC" id="1.3.5.1" evidence="5"/>
<dbReference type="Gene3D" id="1.10.1060.10">
    <property type="entry name" value="Alpha-helical ferredoxin"/>
    <property type="match status" value="1"/>
</dbReference>
<dbReference type="InterPro" id="IPR017896">
    <property type="entry name" value="4Fe4S_Fe-S-bd"/>
</dbReference>
<dbReference type="InterPro" id="IPR017900">
    <property type="entry name" value="4Fe4S_Fe_S_CS"/>
</dbReference>
<dbReference type="InterPro" id="IPR001041">
    <property type="entry name" value="2Fe-2S_ferredoxin-type"/>
</dbReference>
<dbReference type="InterPro" id="IPR004489">
    <property type="entry name" value="Succ_DH/fum_Rdtase_Fe-S"/>
</dbReference>
<comment type="cofactor">
    <cofactor evidence="2">
        <name>[4Fe-4S] cluster</name>
        <dbReference type="ChEBI" id="CHEBI:49883"/>
    </cofactor>
</comment>
<feature type="domain" description="4Fe-4S ferredoxin-type" evidence="16">
    <location>
        <begin position="138"/>
        <end position="165"/>
    </location>
</feature>
<keyword evidence="12" id="KW-0411">Iron-sulfur</keyword>
<dbReference type="Proteomes" id="UP000003980">
    <property type="component" value="Unassembled WGS sequence"/>
</dbReference>
<dbReference type="GO" id="GO:0009055">
    <property type="term" value="F:electron transfer activity"/>
    <property type="evidence" value="ECO:0007669"/>
    <property type="project" value="InterPro"/>
</dbReference>
<dbReference type="InterPro" id="IPR006058">
    <property type="entry name" value="2Fe2S_fd_BS"/>
</dbReference>
<dbReference type="NCBIfam" id="NF004616">
    <property type="entry name" value="PRK05950.1"/>
    <property type="match status" value="1"/>
</dbReference>
<dbReference type="Gene3D" id="3.10.20.30">
    <property type="match status" value="1"/>
</dbReference>
<dbReference type="PROSITE" id="PS00198">
    <property type="entry name" value="4FE4S_FER_1"/>
    <property type="match status" value="1"/>
</dbReference>
<dbReference type="GO" id="GO:0006099">
    <property type="term" value="P:tricarboxylic acid cycle"/>
    <property type="evidence" value="ECO:0007669"/>
    <property type="project" value="UniProtKB-KW"/>
</dbReference>
<keyword evidence="18" id="KW-1185">Reference proteome</keyword>
<evidence type="ECO:0000256" key="4">
    <source>
        <dbReference type="ARBA" id="ARBA00009433"/>
    </source>
</evidence>
<dbReference type="GO" id="GO:0008177">
    <property type="term" value="F:succinate dehydrogenase (quinone) activity"/>
    <property type="evidence" value="ECO:0007669"/>
    <property type="project" value="UniProtKB-EC"/>
</dbReference>
<keyword evidence="8" id="KW-0001">2Fe-2S</keyword>
<comment type="cofactor">
    <cofactor evidence="14">
        <name>[2Fe-2S] cluster</name>
        <dbReference type="ChEBI" id="CHEBI:190135"/>
    </cofactor>
</comment>
<dbReference type="RefSeq" id="WP_009069436.1">
    <property type="nucleotide sequence ID" value="NZ_JH597755.1"/>
</dbReference>
<dbReference type="PROSITE" id="PS00197">
    <property type="entry name" value="2FE2S_FER_1"/>
    <property type="match status" value="1"/>
</dbReference>
<dbReference type="PANTHER" id="PTHR11921">
    <property type="entry name" value="SUCCINATE DEHYDROGENASE IRON-SULFUR PROTEIN"/>
    <property type="match status" value="1"/>
</dbReference>
<organism evidence="17 18">
    <name type="scientific">Metallosphaera yellowstonensis MK1</name>
    <dbReference type="NCBI Taxonomy" id="671065"/>
    <lineage>
        <taxon>Archaea</taxon>
        <taxon>Thermoproteota</taxon>
        <taxon>Thermoprotei</taxon>
        <taxon>Sulfolobales</taxon>
        <taxon>Sulfolobaceae</taxon>
        <taxon>Metallosphaera</taxon>
    </lineage>
</organism>
<comment type="cofactor">
    <cofactor evidence="1">
        <name>[3Fe-4S] cluster</name>
        <dbReference type="ChEBI" id="CHEBI:21137"/>
    </cofactor>
</comment>
<dbReference type="EMBL" id="JH597755">
    <property type="protein sequence ID" value="EHP71288.1"/>
    <property type="molecule type" value="Genomic_DNA"/>
</dbReference>
<evidence type="ECO:0000313" key="17">
    <source>
        <dbReference type="EMBL" id="EHP71288.1"/>
    </source>
</evidence>
<dbReference type="OrthoDB" id="144910at2157"/>
<dbReference type="STRING" id="671065.MetMK1DRAFT_00000970"/>
<protein>
    <recommendedName>
        <fullName evidence="5">succinate dehydrogenase</fullName>
        <ecNumber evidence="5">1.3.5.1</ecNumber>
    </recommendedName>
</protein>
<dbReference type="InterPro" id="IPR025192">
    <property type="entry name" value="Succ_DH/fum_Rdtase_N"/>
</dbReference>
<dbReference type="SUPFAM" id="SSF46548">
    <property type="entry name" value="alpha-helical ferredoxin"/>
    <property type="match status" value="1"/>
</dbReference>
<evidence type="ECO:0000256" key="6">
    <source>
        <dbReference type="ARBA" id="ARBA00022485"/>
    </source>
</evidence>
<proteinExistence type="inferred from homology"/>
<evidence type="ECO:0000256" key="2">
    <source>
        <dbReference type="ARBA" id="ARBA00001966"/>
    </source>
</evidence>
<comment type="similarity">
    <text evidence="4">Belongs to the succinate dehydrogenase/fumarate reductase iron-sulfur protein family.</text>
</comment>
<dbReference type="PANTHER" id="PTHR11921:SF29">
    <property type="entry name" value="SUCCINATE DEHYDROGENASE [UBIQUINONE] IRON-SULFUR SUBUNIT, MITOCHONDRIAL"/>
    <property type="match status" value="1"/>
</dbReference>
<dbReference type="InterPro" id="IPR050573">
    <property type="entry name" value="SDH/FRD_Iron-Sulfur"/>
</dbReference>
<feature type="domain" description="2Fe-2S ferredoxin-type" evidence="15">
    <location>
        <begin position="4"/>
        <end position="92"/>
    </location>
</feature>
<dbReference type="GO" id="GO:0046872">
    <property type="term" value="F:metal ion binding"/>
    <property type="evidence" value="ECO:0007669"/>
    <property type="project" value="UniProtKB-KW"/>
</dbReference>
<keyword evidence="11" id="KW-0408">Iron</keyword>
<keyword evidence="10" id="KW-0560">Oxidoreductase</keyword>
<dbReference type="GO" id="GO:0051539">
    <property type="term" value="F:4 iron, 4 sulfur cluster binding"/>
    <property type="evidence" value="ECO:0007669"/>
    <property type="project" value="UniProtKB-KW"/>
</dbReference>
<evidence type="ECO:0000313" key="18">
    <source>
        <dbReference type="Proteomes" id="UP000003980"/>
    </source>
</evidence>
<dbReference type="SUPFAM" id="SSF54292">
    <property type="entry name" value="2Fe-2S ferredoxin-like"/>
    <property type="match status" value="1"/>
</dbReference>
<name>H2C0M6_9CREN</name>
<dbReference type="AlphaFoldDB" id="H2C0M6"/>
<evidence type="ECO:0000256" key="3">
    <source>
        <dbReference type="ARBA" id="ARBA00005163"/>
    </source>
</evidence>
<keyword evidence="6" id="KW-0004">4Fe-4S</keyword>
<dbReference type="GO" id="GO:0051537">
    <property type="term" value="F:2 iron, 2 sulfur cluster binding"/>
    <property type="evidence" value="ECO:0007669"/>
    <property type="project" value="UniProtKB-KW"/>
</dbReference>
<dbReference type="InterPro" id="IPR012675">
    <property type="entry name" value="Beta-grasp_dom_sf"/>
</dbReference>
<evidence type="ECO:0000256" key="8">
    <source>
        <dbReference type="ARBA" id="ARBA00022714"/>
    </source>
</evidence>
<evidence type="ECO:0000256" key="9">
    <source>
        <dbReference type="ARBA" id="ARBA00022723"/>
    </source>
</evidence>
<dbReference type="NCBIfam" id="TIGR00384">
    <property type="entry name" value="dhsB"/>
    <property type="match status" value="1"/>
</dbReference>
<dbReference type="PROSITE" id="PS51379">
    <property type="entry name" value="4FE4S_FER_2"/>
    <property type="match status" value="1"/>
</dbReference>
<accession>H2C0M6</accession>
<dbReference type="GO" id="GO:0051538">
    <property type="term" value="F:3 iron, 4 sulfur cluster binding"/>
    <property type="evidence" value="ECO:0007669"/>
    <property type="project" value="UniProtKB-KW"/>
</dbReference>
<gene>
    <name evidence="17" type="ORF">MetMK1DRAFT_00000970</name>
</gene>
<keyword evidence="9" id="KW-0479">Metal-binding</keyword>
<dbReference type="FunFam" id="1.10.1060.10:FF:000003">
    <property type="entry name" value="Succinate dehydrogenase iron-sulfur subunit"/>
    <property type="match status" value="1"/>
</dbReference>
<keyword evidence="7" id="KW-0816">Tricarboxylic acid cycle</keyword>
<evidence type="ECO:0000256" key="12">
    <source>
        <dbReference type="ARBA" id="ARBA00023014"/>
    </source>
</evidence>
<reference evidence="17 18" key="1">
    <citation type="submission" date="2012-01" db="EMBL/GenBank/DDBJ databases">
        <title>Improved High-Quality Draft sequence of Metallosphaera yellowstonensis MK1.</title>
        <authorList>
            <consortium name="US DOE Joint Genome Institute"/>
            <person name="Lucas S."/>
            <person name="Han J."/>
            <person name="Cheng J.-F."/>
            <person name="Goodwin L."/>
            <person name="Pitluck S."/>
            <person name="Peters L."/>
            <person name="Teshima H."/>
            <person name="Detter J.C."/>
            <person name="Han C."/>
            <person name="Tapia R."/>
            <person name="Land M."/>
            <person name="Hauser L."/>
            <person name="Kyrpides N."/>
            <person name="Kozubal M."/>
            <person name="Macur R.E."/>
            <person name="Jay Z."/>
            <person name="Inskeep W."/>
            <person name="Woyke T."/>
        </authorList>
    </citation>
    <scope>NUCLEOTIDE SEQUENCE [LARGE SCALE GENOMIC DNA]</scope>
    <source>
        <strain evidence="17 18">MK1</strain>
    </source>
</reference>
<dbReference type="PROSITE" id="PS51085">
    <property type="entry name" value="2FE2S_FER_2"/>
    <property type="match status" value="1"/>
</dbReference>
<evidence type="ECO:0000256" key="10">
    <source>
        <dbReference type="ARBA" id="ARBA00023002"/>
    </source>
</evidence>
<evidence type="ECO:0000259" key="16">
    <source>
        <dbReference type="PROSITE" id="PS51379"/>
    </source>
</evidence>
<sequence>MGKLVVKVLEGKEKREKQYEVMREELDPYTTVLELLLKIREEQDPSLVLRYSCRMALCGSCGMIINGRPRLACLTKMKDLDEPIRIEPLKNVGTIRGLVPDLSSFFSKYRKVRPFLVAKDEEEQESPKSPYRQTDEEVKRYLQFNYCIQCGLCYSACPVVSSNPNFLGPAAINVAYRYTADSRDSDKLRVLLLDTPNGVWSCRVAGSCSVVCPKGVDPSLSIQLAKSLILRRKI</sequence>
<evidence type="ECO:0000256" key="7">
    <source>
        <dbReference type="ARBA" id="ARBA00022532"/>
    </source>
</evidence>
<dbReference type="GO" id="GO:0022904">
    <property type="term" value="P:respiratory electron transport chain"/>
    <property type="evidence" value="ECO:0007669"/>
    <property type="project" value="TreeGrafter"/>
</dbReference>
<comment type="pathway">
    <text evidence="3">Carbohydrate metabolism; tricarboxylic acid cycle.</text>
</comment>
<dbReference type="InterPro" id="IPR036010">
    <property type="entry name" value="2Fe-2S_ferredoxin-like_sf"/>
</dbReference>
<dbReference type="InterPro" id="IPR009051">
    <property type="entry name" value="Helical_ferredxn"/>
</dbReference>
<dbReference type="eggNOG" id="arCOG00962">
    <property type="taxonomic scope" value="Archaea"/>
</dbReference>
<evidence type="ECO:0000256" key="5">
    <source>
        <dbReference type="ARBA" id="ARBA00012792"/>
    </source>
</evidence>
<evidence type="ECO:0000256" key="11">
    <source>
        <dbReference type="ARBA" id="ARBA00023004"/>
    </source>
</evidence>
<evidence type="ECO:0000256" key="14">
    <source>
        <dbReference type="ARBA" id="ARBA00034078"/>
    </source>
</evidence>
<dbReference type="Pfam" id="PF13085">
    <property type="entry name" value="Fer2_3"/>
    <property type="match status" value="1"/>
</dbReference>
<evidence type="ECO:0000256" key="13">
    <source>
        <dbReference type="ARBA" id="ARBA00023291"/>
    </source>
</evidence>
<dbReference type="HOGENOM" id="CLU_044838_3_2_2"/>
<keyword evidence="13" id="KW-0003">3Fe-4S</keyword>
<evidence type="ECO:0000256" key="1">
    <source>
        <dbReference type="ARBA" id="ARBA00001927"/>
    </source>
</evidence>
<evidence type="ECO:0000259" key="15">
    <source>
        <dbReference type="PROSITE" id="PS51085"/>
    </source>
</evidence>
<dbReference type="Pfam" id="PF13183">
    <property type="entry name" value="Fer4_8"/>
    <property type="match status" value="1"/>
</dbReference>